<reference evidence="2 3" key="1">
    <citation type="submission" date="2018-07" db="EMBL/GenBank/DDBJ databases">
        <title>Genome sequencing of Runella.</title>
        <authorList>
            <person name="Baek M.-G."/>
            <person name="Yi H."/>
        </authorList>
    </citation>
    <scope>NUCLEOTIDE SEQUENCE [LARGE SCALE GENOMIC DNA]</scope>
    <source>
        <strain evidence="2 3">HYN0085</strain>
    </source>
</reference>
<dbReference type="AlphaFoldDB" id="A0A344TN18"/>
<organism evidence="2 3">
    <name type="scientific">Runella rosea</name>
    <dbReference type="NCBI Taxonomy" id="2259595"/>
    <lineage>
        <taxon>Bacteria</taxon>
        <taxon>Pseudomonadati</taxon>
        <taxon>Bacteroidota</taxon>
        <taxon>Cytophagia</taxon>
        <taxon>Cytophagales</taxon>
        <taxon>Spirosomataceae</taxon>
        <taxon>Runella</taxon>
    </lineage>
</organism>
<sequence length="368" mass="41727">MRKRVRISWPSQLILFSLFLLISCAESQETSQKSIVIRWKNNQATGLSVALSQFKAHSKETLPELLRVQLVKSHPKTAVLGDYSIQSDSLIFEPLVPFTPGLRYEVLLENRLVGEIAIPKAEPSTTLTGIYPSQDTLPENLLKFYFVFSRPMREGHSLAYISLLDAKGDTLPNTFLNLQPELWNAEKTVLTLWLDPGRIKRDLQPNKSLGAPLMKGNHYTLVVSERWPDELGAGLIQAYTKHFVATTRDMTSPDIKSWTLKAPPKGTNQVLEIYVKEALDYVLLQNTIRIIDARGKNVNGAIQVNNKEQVVQFVPVVPWLTGVYKVLVESRLEDLAGNNLNRLFDRDITDTRTKPSQQTVFELNYRID</sequence>
<evidence type="ECO:0000256" key="1">
    <source>
        <dbReference type="SAM" id="SignalP"/>
    </source>
</evidence>
<keyword evidence="1" id="KW-0732">Signal</keyword>
<dbReference type="EMBL" id="CP030850">
    <property type="protein sequence ID" value="AXE20039.1"/>
    <property type="molecule type" value="Genomic_DNA"/>
</dbReference>
<name>A0A344TN18_9BACT</name>
<keyword evidence="3" id="KW-1185">Reference proteome</keyword>
<evidence type="ECO:0000313" key="3">
    <source>
        <dbReference type="Proteomes" id="UP000251993"/>
    </source>
</evidence>
<proteinExistence type="predicted"/>
<dbReference type="Proteomes" id="UP000251993">
    <property type="component" value="Chromosome"/>
</dbReference>
<dbReference type="OrthoDB" id="246488at2"/>
<protein>
    <recommendedName>
        <fullName evidence="4">SbsA Ig-like domain-containing protein</fullName>
    </recommendedName>
</protein>
<accession>A0A344TN18</accession>
<evidence type="ECO:0008006" key="4">
    <source>
        <dbReference type="Google" id="ProtNLM"/>
    </source>
</evidence>
<gene>
    <name evidence="2" type="ORF">DR864_20945</name>
</gene>
<feature type="signal peptide" evidence="1">
    <location>
        <begin position="1"/>
        <end position="27"/>
    </location>
</feature>
<dbReference type="PROSITE" id="PS51257">
    <property type="entry name" value="PROKAR_LIPOPROTEIN"/>
    <property type="match status" value="1"/>
</dbReference>
<dbReference type="RefSeq" id="WP_114068805.1">
    <property type="nucleotide sequence ID" value="NZ_CP030850.1"/>
</dbReference>
<evidence type="ECO:0000313" key="2">
    <source>
        <dbReference type="EMBL" id="AXE20039.1"/>
    </source>
</evidence>
<feature type="chain" id="PRO_5017021432" description="SbsA Ig-like domain-containing protein" evidence="1">
    <location>
        <begin position="28"/>
        <end position="368"/>
    </location>
</feature>
<dbReference type="KEGG" id="run:DR864_20945"/>